<dbReference type="RefSeq" id="WP_272175263.1">
    <property type="nucleotide sequence ID" value="NZ_JAQOSK010000004.1"/>
</dbReference>
<evidence type="ECO:0000313" key="5">
    <source>
        <dbReference type="Proteomes" id="UP001221328"/>
    </source>
</evidence>
<keyword evidence="1" id="KW-0175">Coiled coil</keyword>
<dbReference type="Proteomes" id="UP001221328">
    <property type="component" value="Unassembled WGS sequence"/>
</dbReference>
<evidence type="ECO:0000256" key="3">
    <source>
        <dbReference type="SAM" id="Phobius"/>
    </source>
</evidence>
<feature type="region of interest" description="Disordered" evidence="2">
    <location>
        <begin position="639"/>
        <end position="665"/>
    </location>
</feature>
<comment type="caution">
    <text evidence="4">The sequence shown here is derived from an EMBL/GenBank/DDBJ whole genome shotgun (WGS) entry which is preliminary data.</text>
</comment>
<reference evidence="4 5" key="1">
    <citation type="journal article" date="2015" name="Int. J. Syst. Evol. Microbiol.">
        <title>Streptomyces gilvifuscus sp. nov., an actinomycete that produces antibacterial compounds isolated from soil.</title>
        <authorList>
            <person name="Nguyen T.M."/>
            <person name="Kim J."/>
        </authorList>
    </citation>
    <scope>NUCLEOTIDE SEQUENCE [LARGE SCALE GENOMIC DNA]</scope>
    <source>
        <strain evidence="4 5">T113</strain>
    </source>
</reference>
<feature type="coiled-coil region" evidence="1">
    <location>
        <begin position="466"/>
        <end position="493"/>
    </location>
</feature>
<dbReference type="CDD" id="cd00146">
    <property type="entry name" value="PKD"/>
    <property type="match status" value="1"/>
</dbReference>
<sequence length="665" mass="70789">MLRRSGRGLSRAGITVGTAVLLLGVLPVPAQAHRDGCHRWHSCPSDTGSYVCGDLGYDTYCGGTVDSDPSESLDLTAPRRPKVARPHVGRGGRVGLTVTAERGARIEVAETDEYDVDSGVVAKATATGGAQTIGFKADSGSHTYSVTATDSAGNTSDAADDITVDVDADAPEISDFSVADADATTATAHVAFASEAGAAYELTVSGREKRFTGVVDDDGKVPDAALVLPDGGYTVRLAVTDDAGNVGRAERKLKVDMGELAPTVAADRERGSGRMRFTVTAPPHSKGTLRIAGTADRAFTADADGRAEVGARLPDGRYPAPVVEVTDPYGRSGRTSGRKLVVDTAAPALKVVSDAGRAAHGDLTLAVTAEAHSEVVVAYGSKTRDSFTSAGHRATVTRALSPGTYRVTVTATDAYGNAAVRRLSITVDDRRTAGEWLLLLLEVLLVTALIAVVWYVRRRTRQAREARRTARALERFERELDTWRRRRERLVELAEFAAELGDAEQDGGGWLADWGKRKRGESVWWVTDADLVQPGTVGTGACVKDSGTLVVTGQRVLLVGRKRREWLFSKLVQIEHSGGDVTWMRVANRTTMSGVRYRRESEKTLVAIESAVAEAPAGAARELGAGRGPILARLRQAIREHDRHRPSPPAQPASEDRATVPVTTG</sequence>
<organism evidence="4 5">
    <name type="scientific">Streptomyces gilvifuscus</name>
    <dbReference type="NCBI Taxonomy" id="1550617"/>
    <lineage>
        <taxon>Bacteria</taxon>
        <taxon>Bacillati</taxon>
        <taxon>Actinomycetota</taxon>
        <taxon>Actinomycetes</taxon>
        <taxon>Kitasatosporales</taxon>
        <taxon>Streptomycetaceae</taxon>
        <taxon>Streptomyces</taxon>
    </lineage>
</organism>
<protein>
    <submittedName>
        <fullName evidence="4">Uncharacterized protein</fullName>
    </submittedName>
</protein>
<dbReference type="EMBL" id="JAQOSK010000004">
    <property type="protein sequence ID" value="MDC2955319.1"/>
    <property type="molecule type" value="Genomic_DNA"/>
</dbReference>
<keyword evidence="3" id="KW-0812">Transmembrane</keyword>
<dbReference type="InterPro" id="IPR013783">
    <property type="entry name" value="Ig-like_fold"/>
</dbReference>
<dbReference type="Gene3D" id="2.60.40.10">
    <property type="entry name" value="Immunoglobulins"/>
    <property type="match status" value="3"/>
</dbReference>
<gene>
    <name evidence="4" type="ORF">PO587_12685</name>
</gene>
<evidence type="ECO:0000256" key="2">
    <source>
        <dbReference type="SAM" id="MobiDB-lite"/>
    </source>
</evidence>
<name>A0ABT5FRZ2_9ACTN</name>
<keyword evidence="3" id="KW-0472">Membrane</keyword>
<feature type="transmembrane region" description="Helical" evidence="3">
    <location>
        <begin position="436"/>
        <end position="456"/>
    </location>
</feature>
<evidence type="ECO:0000313" key="4">
    <source>
        <dbReference type="EMBL" id="MDC2955319.1"/>
    </source>
</evidence>
<proteinExistence type="predicted"/>
<accession>A0ABT5FRZ2</accession>
<keyword evidence="3" id="KW-1133">Transmembrane helix</keyword>
<keyword evidence="5" id="KW-1185">Reference proteome</keyword>
<evidence type="ECO:0000256" key="1">
    <source>
        <dbReference type="SAM" id="Coils"/>
    </source>
</evidence>